<dbReference type="PANTHER" id="PTHR33116">
    <property type="entry name" value="REVERSE TRANSCRIPTASE ZINC-BINDING DOMAIN-CONTAINING PROTEIN-RELATED-RELATED"/>
    <property type="match status" value="1"/>
</dbReference>
<keyword evidence="4" id="KW-1185">Reference proteome</keyword>
<dbReference type="Proteomes" id="UP001234989">
    <property type="component" value="Chromosome 6"/>
</dbReference>
<accession>A0AAF0R4X2</accession>
<dbReference type="PANTHER" id="PTHR33116:SF67">
    <property type="entry name" value="REVERSE TRANSCRIPTASE"/>
    <property type="match status" value="1"/>
</dbReference>
<proteinExistence type="predicted"/>
<organism evidence="3 4">
    <name type="scientific">Solanum verrucosum</name>
    <dbReference type="NCBI Taxonomy" id="315347"/>
    <lineage>
        <taxon>Eukaryota</taxon>
        <taxon>Viridiplantae</taxon>
        <taxon>Streptophyta</taxon>
        <taxon>Embryophyta</taxon>
        <taxon>Tracheophyta</taxon>
        <taxon>Spermatophyta</taxon>
        <taxon>Magnoliopsida</taxon>
        <taxon>eudicotyledons</taxon>
        <taxon>Gunneridae</taxon>
        <taxon>Pentapetalae</taxon>
        <taxon>asterids</taxon>
        <taxon>lamiids</taxon>
        <taxon>Solanales</taxon>
        <taxon>Solanaceae</taxon>
        <taxon>Solanoideae</taxon>
        <taxon>Solaneae</taxon>
        <taxon>Solanum</taxon>
    </lineage>
</organism>
<evidence type="ECO:0000259" key="2">
    <source>
        <dbReference type="Pfam" id="PF13966"/>
    </source>
</evidence>
<keyword evidence="1" id="KW-0812">Transmembrane</keyword>
<protein>
    <recommendedName>
        <fullName evidence="2">Reverse transcriptase zinc-binding domain-containing protein</fullName>
    </recommendedName>
</protein>
<dbReference type="EMBL" id="CP133617">
    <property type="protein sequence ID" value="WMV34173.1"/>
    <property type="molecule type" value="Genomic_DNA"/>
</dbReference>
<keyword evidence="1" id="KW-0472">Membrane</keyword>
<feature type="domain" description="Reverse transcriptase zinc-binding" evidence="2">
    <location>
        <begin position="365"/>
        <end position="450"/>
    </location>
</feature>
<dbReference type="AlphaFoldDB" id="A0AAF0R4X2"/>
<reference evidence="3" key="1">
    <citation type="submission" date="2023-08" db="EMBL/GenBank/DDBJ databases">
        <title>A de novo genome assembly of Solanum verrucosum Schlechtendal, a Mexican diploid species geographically isolated from the other diploid A-genome species in potato relatives.</title>
        <authorList>
            <person name="Hosaka K."/>
        </authorList>
    </citation>
    <scope>NUCLEOTIDE SEQUENCE</scope>
    <source>
        <tissue evidence="3">Young leaves</tissue>
    </source>
</reference>
<sequence length="460" mass="54374">MTWFKDGDRNTRFFHNYVKGRRKKLQLTEIQTSQGDVVNTSENIGAEAVSYFEEQFREANRQEGEELLNIIPNLITTYQNEKLSKMPSEEEVKHVVFYLNGESASGPDGFSVFYGRNKKEHYDDLVKKIQKRIMTWHNKWLSYGGKFILIANVLQSMPIYLLSAMNPPKKTIEHLHQVFAEFFWSKTGGEKGKHWVAWKDMCFPKEEGGIGVRSLHDITKALFGKLWWKFRTSNSLWSNFIWNKYCKKQHPIMTTGKGGSHAWKEMIEVREDMEHEIWWQIKGGGASFWFDNWTKQGSLYYTEERAGEKEIEVKQFIVNGEWDEQKIRSLVSREMAEYILENIDPRVEEGDVDVPWWMGNSNGVFTVKSAYEGLRHKKEKEWWWSRIWSRGVPFKMNFLLWRSWRGRVATEDILQRMRISMASRCYYCDNHEQETMSHLFLTAPIAQKLWKHFASCAGSE</sequence>
<gene>
    <name evidence="3" type="ORF">MTR67_027558</name>
</gene>
<keyword evidence="1" id="KW-1133">Transmembrane helix</keyword>
<evidence type="ECO:0000313" key="4">
    <source>
        <dbReference type="Proteomes" id="UP001234989"/>
    </source>
</evidence>
<evidence type="ECO:0000256" key="1">
    <source>
        <dbReference type="SAM" id="Phobius"/>
    </source>
</evidence>
<dbReference type="Pfam" id="PF13966">
    <property type="entry name" value="zf-RVT"/>
    <property type="match status" value="1"/>
</dbReference>
<name>A0AAF0R4X2_SOLVR</name>
<dbReference type="InterPro" id="IPR026960">
    <property type="entry name" value="RVT-Znf"/>
</dbReference>
<evidence type="ECO:0000313" key="3">
    <source>
        <dbReference type="EMBL" id="WMV34173.1"/>
    </source>
</evidence>
<feature type="transmembrane region" description="Helical" evidence="1">
    <location>
        <begin position="140"/>
        <end position="162"/>
    </location>
</feature>